<dbReference type="OrthoDB" id="10422754at2759"/>
<sequence>MDEVLKLLKLDDELSALLANPKLSIWIQYGRLVGKENKLSSSPVIAELTKRYGVAKLSESIQAPKKSVWTRKIAQELQDLKLKQWLDAKTDPKVVFVLLGLKISKPVLESSPNTPVFARYYKIFSELHLKA</sequence>
<proteinExistence type="predicted"/>
<evidence type="ECO:0008006" key="3">
    <source>
        <dbReference type="Google" id="ProtNLM"/>
    </source>
</evidence>
<dbReference type="EMBL" id="ANJA01002304">
    <property type="protein sequence ID" value="ETO70634.1"/>
    <property type="molecule type" value="Genomic_DNA"/>
</dbReference>
<evidence type="ECO:0000313" key="2">
    <source>
        <dbReference type="Proteomes" id="UP000028582"/>
    </source>
</evidence>
<evidence type="ECO:0000313" key="1">
    <source>
        <dbReference type="EMBL" id="ETO70634.1"/>
    </source>
</evidence>
<protein>
    <recommendedName>
        <fullName evidence="3">RXLR phytopathogen effector protein WY-domain domain-containing protein</fullName>
    </recommendedName>
</protein>
<dbReference type="AlphaFoldDB" id="A0A080ZVH3"/>
<gene>
    <name evidence="1" type="ORF">F444_12906</name>
</gene>
<dbReference type="Proteomes" id="UP000028582">
    <property type="component" value="Unassembled WGS sequence"/>
</dbReference>
<reference evidence="1 2" key="1">
    <citation type="submission" date="2013-11" db="EMBL/GenBank/DDBJ databases">
        <title>The Genome Sequence of Phytophthora parasitica P1976.</title>
        <authorList>
            <consortium name="The Broad Institute Genomics Platform"/>
            <person name="Russ C."/>
            <person name="Tyler B."/>
            <person name="Panabieres F."/>
            <person name="Shan W."/>
            <person name="Tripathy S."/>
            <person name="Grunwald N."/>
            <person name="Machado M."/>
            <person name="Johnson C.S."/>
            <person name="Walker B."/>
            <person name="Young S."/>
            <person name="Zeng Q."/>
            <person name="Gargeya S."/>
            <person name="Fitzgerald M."/>
            <person name="Haas B."/>
            <person name="Abouelleil A."/>
            <person name="Allen A.W."/>
            <person name="Alvarado L."/>
            <person name="Arachchi H.M."/>
            <person name="Berlin A.M."/>
            <person name="Chapman S.B."/>
            <person name="Gainer-Dewar J."/>
            <person name="Goldberg J."/>
            <person name="Griggs A."/>
            <person name="Gujja S."/>
            <person name="Hansen M."/>
            <person name="Howarth C."/>
            <person name="Imamovic A."/>
            <person name="Ireland A."/>
            <person name="Larimer J."/>
            <person name="McCowan C."/>
            <person name="Murphy C."/>
            <person name="Pearson M."/>
            <person name="Poon T.W."/>
            <person name="Priest M."/>
            <person name="Roberts A."/>
            <person name="Saif S."/>
            <person name="Shea T."/>
            <person name="Sisk P."/>
            <person name="Sykes S."/>
            <person name="Wortman J."/>
            <person name="Nusbaum C."/>
            <person name="Birren B."/>
        </authorList>
    </citation>
    <scope>NUCLEOTIDE SEQUENCE [LARGE SCALE GENOMIC DNA]</scope>
    <source>
        <strain evidence="1 2">P1976</strain>
    </source>
</reference>
<organism evidence="1 2">
    <name type="scientific">Phytophthora nicotianae P1976</name>
    <dbReference type="NCBI Taxonomy" id="1317066"/>
    <lineage>
        <taxon>Eukaryota</taxon>
        <taxon>Sar</taxon>
        <taxon>Stramenopiles</taxon>
        <taxon>Oomycota</taxon>
        <taxon>Peronosporomycetes</taxon>
        <taxon>Peronosporales</taxon>
        <taxon>Peronosporaceae</taxon>
        <taxon>Phytophthora</taxon>
    </lineage>
</organism>
<accession>A0A080ZVH3</accession>
<name>A0A080ZVH3_PHYNI</name>
<comment type="caution">
    <text evidence="1">The sequence shown here is derived from an EMBL/GenBank/DDBJ whole genome shotgun (WGS) entry which is preliminary data.</text>
</comment>